<dbReference type="AlphaFoldDB" id="A0A2V2BJT0"/>
<keyword evidence="1" id="KW-1133">Transmembrane helix</keyword>
<feature type="transmembrane region" description="Helical" evidence="1">
    <location>
        <begin position="84"/>
        <end position="105"/>
    </location>
</feature>
<name>A0A2V2BJT0_9GAMM</name>
<evidence type="ECO:0000256" key="1">
    <source>
        <dbReference type="SAM" id="Phobius"/>
    </source>
</evidence>
<accession>A0A2V2BJT0</accession>
<gene>
    <name evidence="2" type="ORF">C7431_102152</name>
</gene>
<sequence length="197" mass="22714">MLRQLKKTLNVSLTIDEKIKNGDINKLEKVKEDMTDEMDVPIGWHTMGLPLIASIMLTLISFSLPQISLWHGISNWMNWSEHAFLTGTIITDFIYCIIINPLMILIARGHYWALKSYVYLAFSTTVLVVLFFIYTTFGTLLGAEIKTTHLVASIIGTILIALNLRCLNSMIFYRMIAYYLHNRAWRKQIESERKHAS</sequence>
<feature type="transmembrane region" description="Helical" evidence="1">
    <location>
        <begin position="117"/>
        <end position="137"/>
    </location>
</feature>
<dbReference type="OrthoDB" id="6614204at2"/>
<evidence type="ECO:0000313" key="3">
    <source>
        <dbReference type="Proteomes" id="UP000245981"/>
    </source>
</evidence>
<dbReference type="EMBL" id="QGHF01000002">
    <property type="protein sequence ID" value="PWK99351.1"/>
    <property type="molecule type" value="Genomic_DNA"/>
</dbReference>
<dbReference type="Proteomes" id="UP000245981">
    <property type="component" value="Unassembled WGS sequence"/>
</dbReference>
<dbReference type="RefSeq" id="WP_109716611.1">
    <property type="nucleotide sequence ID" value="NZ_QGHF01000002.1"/>
</dbReference>
<evidence type="ECO:0000313" key="2">
    <source>
        <dbReference type="EMBL" id="PWK99351.1"/>
    </source>
</evidence>
<keyword evidence="1" id="KW-0812">Transmembrane</keyword>
<feature type="transmembrane region" description="Helical" evidence="1">
    <location>
        <begin position="149"/>
        <end position="173"/>
    </location>
</feature>
<proteinExistence type="predicted"/>
<keyword evidence="1" id="KW-0472">Membrane</keyword>
<comment type="caution">
    <text evidence="2">The sequence shown here is derived from an EMBL/GenBank/DDBJ whole genome shotgun (WGS) entry which is preliminary data.</text>
</comment>
<organism evidence="2 3">
    <name type="scientific">Pantoea allii</name>
    <dbReference type="NCBI Taxonomy" id="574096"/>
    <lineage>
        <taxon>Bacteria</taxon>
        <taxon>Pseudomonadati</taxon>
        <taxon>Pseudomonadota</taxon>
        <taxon>Gammaproteobacteria</taxon>
        <taxon>Enterobacterales</taxon>
        <taxon>Erwiniaceae</taxon>
        <taxon>Pantoea</taxon>
    </lineage>
</organism>
<reference evidence="2 3" key="1">
    <citation type="submission" date="2018-05" db="EMBL/GenBank/DDBJ databases">
        <title>Genomic Encyclopedia of Type Strains, Phase IV (KMG-V): Genome sequencing to study the core and pangenomes of soil and plant-associated prokaryotes.</title>
        <authorList>
            <person name="Whitman W."/>
        </authorList>
    </citation>
    <scope>NUCLEOTIDE SEQUENCE [LARGE SCALE GENOMIC DNA]</scope>
    <source>
        <strain evidence="2 3">PNA 200-10</strain>
    </source>
</reference>
<feature type="transmembrane region" description="Helical" evidence="1">
    <location>
        <begin position="42"/>
        <end position="64"/>
    </location>
</feature>
<protein>
    <submittedName>
        <fullName evidence="2">Uncharacterized protein</fullName>
    </submittedName>
</protein>